<dbReference type="InterPro" id="IPR007630">
    <property type="entry name" value="RNA_pol_sigma70_r4"/>
</dbReference>
<organism evidence="2 3">
    <name type="scientific">Ligilactobacillus agilis</name>
    <dbReference type="NCBI Taxonomy" id="1601"/>
    <lineage>
        <taxon>Bacteria</taxon>
        <taxon>Bacillati</taxon>
        <taxon>Bacillota</taxon>
        <taxon>Bacilli</taxon>
        <taxon>Lactobacillales</taxon>
        <taxon>Lactobacillaceae</taxon>
        <taxon>Ligilactobacillus</taxon>
    </lineage>
</organism>
<dbReference type="Pfam" id="PF04545">
    <property type="entry name" value="Sigma70_r4"/>
    <property type="match status" value="1"/>
</dbReference>
<dbReference type="GO" id="GO:0006352">
    <property type="term" value="P:DNA-templated transcription initiation"/>
    <property type="evidence" value="ECO:0007669"/>
    <property type="project" value="InterPro"/>
</dbReference>
<dbReference type="SUPFAM" id="SSF88659">
    <property type="entry name" value="Sigma3 and sigma4 domains of RNA polymerase sigma factors"/>
    <property type="match status" value="1"/>
</dbReference>
<evidence type="ECO:0000313" key="2">
    <source>
        <dbReference type="EMBL" id="NME42382.1"/>
    </source>
</evidence>
<dbReference type="EMBL" id="JABAFP010000021">
    <property type="protein sequence ID" value="NME42382.1"/>
    <property type="molecule type" value="Genomic_DNA"/>
</dbReference>
<dbReference type="RefSeq" id="WP_170091667.1">
    <property type="nucleotide sequence ID" value="NZ_JABAFP010000021.1"/>
</dbReference>
<dbReference type="Gene3D" id="1.20.140.160">
    <property type="match status" value="1"/>
</dbReference>
<comment type="caution">
    <text evidence="2">The sequence shown here is derived from an EMBL/GenBank/DDBJ whole genome shotgun (WGS) entry which is preliminary data.</text>
</comment>
<dbReference type="AlphaFoldDB" id="A0A848CAZ5"/>
<name>A0A848CAZ5_9LACO</name>
<accession>A0A848CAZ5</accession>
<dbReference type="GO" id="GO:0003700">
    <property type="term" value="F:DNA-binding transcription factor activity"/>
    <property type="evidence" value="ECO:0007669"/>
    <property type="project" value="InterPro"/>
</dbReference>
<evidence type="ECO:0000313" key="3">
    <source>
        <dbReference type="Proteomes" id="UP000563853"/>
    </source>
</evidence>
<dbReference type="InterPro" id="IPR013324">
    <property type="entry name" value="RNA_pol_sigma_r3/r4-like"/>
</dbReference>
<protein>
    <recommendedName>
        <fullName evidence="1">RNA polymerase sigma-70 region 4 domain-containing protein</fullName>
    </recommendedName>
</protein>
<proteinExistence type="predicted"/>
<dbReference type="Proteomes" id="UP000563853">
    <property type="component" value="Unassembled WGS sequence"/>
</dbReference>
<reference evidence="2 3" key="1">
    <citation type="submission" date="2020-04" db="EMBL/GenBank/DDBJ databases">
        <authorList>
            <person name="Hitch T.C.A."/>
            <person name="Wylensek D."/>
            <person name="Clavel T."/>
        </authorList>
    </citation>
    <scope>NUCLEOTIDE SEQUENCE [LARGE SCALE GENOMIC DNA]</scope>
    <source>
        <strain evidence="2 3">WCA-389-WT-5H1</strain>
    </source>
</reference>
<sequence length="120" mass="14018">MVNDLKNSVNHARLKEVAHINDVLTRLDDTLKYRGHNARFNIIEKPVILKHKAKLENKQARLQGDIMAAMEKAELTDLESQIIKLRFFRSYQIKAIAQELNYSPRQINRILTRALVQLEK</sequence>
<feature type="domain" description="RNA polymerase sigma-70 region 4" evidence="1">
    <location>
        <begin position="73"/>
        <end position="118"/>
    </location>
</feature>
<gene>
    <name evidence="2" type="ORF">HF863_06340</name>
</gene>
<evidence type="ECO:0000259" key="1">
    <source>
        <dbReference type="Pfam" id="PF04545"/>
    </source>
</evidence>